<evidence type="ECO:0000313" key="8">
    <source>
        <dbReference type="EMBL" id="GAK47308.1"/>
    </source>
</evidence>
<dbReference type="Pfam" id="PF05958">
    <property type="entry name" value="tRNA_U5-meth_tr"/>
    <property type="match status" value="1"/>
</dbReference>
<dbReference type="PANTHER" id="PTHR11061:SF45">
    <property type="match status" value="1"/>
</dbReference>
<feature type="binding site" evidence="4">
    <location>
        <position position="336"/>
    </location>
    <ligand>
        <name>S-adenosyl-L-methionine</name>
        <dbReference type="ChEBI" id="CHEBI:59789"/>
    </ligand>
</feature>
<evidence type="ECO:0000259" key="7">
    <source>
        <dbReference type="PROSITE" id="PS50926"/>
    </source>
</evidence>
<dbReference type="AlphaFoldDB" id="A0A081BGZ0"/>
<feature type="active site" description="Nucleophile" evidence="4">
    <location>
        <position position="432"/>
    </location>
</feature>
<proteinExistence type="inferred from homology"/>
<evidence type="ECO:0000256" key="2">
    <source>
        <dbReference type="ARBA" id="ARBA00022679"/>
    </source>
</evidence>
<dbReference type="InterPro" id="IPR029063">
    <property type="entry name" value="SAM-dependent_MTases_sf"/>
</dbReference>
<dbReference type="Pfam" id="PF01938">
    <property type="entry name" value="TRAM"/>
    <property type="match status" value="1"/>
</dbReference>
<dbReference type="EMBL" id="BBJM01000004">
    <property type="protein sequence ID" value="GAK47308.1"/>
    <property type="molecule type" value="Genomic_DNA"/>
</dbReference>
<evidence type="ECO:0000313" key="9">
    <source>
        <dbReference type="Proteomes" id="UP000028700"/>
    </source>
</evidence>
<keyword evidence="9" id="KW-1185">Reference proteome</keyword>
<protein>
    <submittedName>
        <fullName evidence="8">tRNA (Uracil-C(5))-methyltransferase</fullName>
    </submittedName>
</protein>
<dbReference type="SUPFAM" id="SSF50249">
    <property type="entry name" value="Nucleic acid-binding proteins"/>
    <property type="match status" value="1"/>
</dbReference>
<dbReference type="InterPro" id="IPR012340">
    <property type="entry name" value="NA-bd_OB-fold"/>
</dbReference>
<accession>A0A081BGZ0</accession>
<dbReference type="GO" id="GO:0070475">
    <property type="term" value="P:rRNA base methylation"/>
    <property type="evidence" value="ECO:0007669"/>
    <property type="project" value="TreeGrafter"/>
</dbReference>
<keyword evidence="2 4" id="KW-0808">Transferase</keyword>
<dbReference type="STRING" id="1291743.LOSG293_040540"/>
<dbReference type="InterPro" id="IPR010280">
    <property type="entry name" value="U5_MeTrfase_fam"/>
</dbReference>
<dbReference type="PANTHER" id="PTHR11061">
    <property type="entry name" value="RNA M5U METHYLTRANSFERASE"/>
    <property type="match status" value="1"/>
</dbReference>
<feature type="compositionally biased region" description="Basic residues" evidence="6">
    <location>
        <begin position="8"/>
        <end position="17"/>
    </location>
</feature>
<gene>
    <name evidence="8" type="ORF">LOSG293_040540</name>
</gene>
<dbReference type="PROSITE" id="PS51687">
    <property type="entry name" value="SAM_MT_RNA_M5U"/>
    <property type="match status" value="1"/>
</dbReference>
<dbReference type="eggNOG" id="COG2265">
    <property type="taxonomic scope" value="Bacteria"/>
</dbReference>
<dbReference type="CDD" id="cd02440">
    <property type="entry name" value="AdoMet_MTases"/>
    <property type="match status" value="1"/>
</dbReference>
<keyword evidence="1 4" id="KW-0489">Methyltransferase</keyword>
<dbReference type="SUPFAM" id="SSF53335">
    <property type="entry name" value="S-adenosyl-L-methionine-dependent methyltransferases"/>
    <property type="match status" value="1"/>
</dbReference>
<dbReference type="Gene3D" id="3.40.50.150">
    <property type="entry name" value="Vaccinia Virus protein VP39"/>
    <property type="match status" value="1"/>
</dbReference>
<comment type="caution">
    <text evidence="8">The sequence shown here is derived from an EMBL/GenBank/DDBJ whole genome shotgun (WGS) entry which is preliminary data.</text>
</comment>
<sequence>MAYTNTNNKRRPSRDRRPHVEVEVEEGQRFPLTIKRLGINGEGIGYYKHKTVFVPGALPDEVVVAEVTKIHPRYLEAQVHKIRTKSPHRVEPRDSYAGNVGGFELEHLDYPSQLQFKRDVVVQSLEKYQPRGYLDYELRPTIGMEDPYAYRNKAAFQIRKVDGIVRAGLYKEGTHDVVDLETCSVQYPMTMTVMRAVVKMLQDLDIPIYDEEAGSGIIKTVVVRAAIATQQAQITFVTNSQKLPKKRELIERIQAELPDVVSIMQNVNPGKTSLIWGDDTKLLAGSPYIEEYLNKLKFNLSARAFLQLNPFQTETLYDEALKGLNLTTDDNVIDAYSGVGTIGLSIARSAKEVRGMDTIAEAVDDANENAKQNGVQNAHYVAGKAEEVIPQWITSGWHPDALIVDPPRTGLDDELIETILQTKPEKFVYISCNPSTMAQDLVKLTEAYAVDYIQSVDMMPQTARCEAVVRLHRR</sequence>
<evidence type="ECO:0000256" key="3">
    <source>
        <dbReference type="ARBA" id="ARBA00022691"/>
    </source>
</evidence>
<dbReference type="RefSeq" id="WP_034526418.1">
    <property type="nucleotide sequence ID" value="NZ_BBJM01000004.1"/>
</dbReference>
<dbReference type="Gene3D" id="2.40.50.140">
    <property type="entry name" value="Nucleic acid-binding proteins"/>
    <property type="match status" value="1"/>
</dbReference>
<evidence type="ECO:0000256" key="1">
    <source>
        <dbReference type="ARBA" id="ARBA00022603"/>
    </source>
</evidence>
<dbReference type="FunFam" id="2.40.50.140:FF:000097">
    <property type="entry name" value="23S rRNA (uracil(1939)-C(5))-methyltransferase RlmD"/>
    <property type="match status" value="1"/>
</dbReference>
<feature type="domain" description="TRAM" evidence="7">
    <location>
        <begin position="23"/>
        <end position="81"/>
    </location>
</feature>
<dbReference type="Proteomes" id="UP000028700">
    <property type="component" value="Unassembled WGS sequence"/>
</dbReference>
<dbReference type="GO" id="GO:0070041">
    <property type="term" value="F:rRNA (uridine-C5-)-methyltransferase activity"/>
    <property type="evidence" value="ECO:0007669"/>
    <property type="project" value="UniProtKB-ARBA"/>
</dbReference>
<dbReference type="Gene3D" id="2.40.50.1070">
    <property type="match status" value="1"/>
</dbReference>
<feature type="active site" evidence="5">
    <location>
        <position position="432"/>
    </location>
</feature>
<comment type="similarity">
    <text evidence="4">Belongs to the class I-like SAM-binding methyltransferase superfamily. RNA M5U methyltransferase family.</text>
</comment>
<feature type="binding site" evidence="4">
    <location>
        <position position="357"/>
    </location>
    <ligand>
        <name>S-adenosyl-L-methionine</name>
        <dbReference type="ChEBI" id="CHEBI:59789"/>
    </ligand>
</feature>
<dbReference type="InterPro" id="IPR002792">
    <property type="entry name" value="TRAM_dom"/>
</dbReference>
<name>A0A081BGZ0_9LACO</name>
<feature type="binding site" evidence="4">
    <location>
        <position position="405"/>
    </location>
    <ligand>
        <name>S-adenosyl-L-methionine</name>
        <dbReference type="ChEBI" id="CHEBI:59789"/>
    </ligand>
</feature>
<evidence type="ECO:0000256" key="6">
    <source>
        <dbReference type="SAM" id="MobiDB-lite"/>
    </source>
</evidence>
<evidence type="ECO:0000256" key="4">
    <source>
        <dbReference type="PROSITE-ProRule" id="PRU01024"/>
    </source>
</evidence>
<dbReference type="PROSITE" id="PS01230">
    <property type="entry name" value="TRMA_1"/>
    <property type="match status" value="1"/>
</dbReference>
<dbReference type="FunFam" id="3.40.50.150:FF:000009">
    <property type="entry name" value="23S rRNA (Uracil(1939)-C(5))-methyltransferase RlmD"/>
    <property type="match status" value="1"/>
</dbReference>
<dbReference type="InterPro" id="IPR030390">
    <property type="entry name" value="MeTrfase_TrmA_AS"/>
</dbReference>
<dbReference type="FunFam" id="2.40.50.1070:FF:000003">
    <property type="entry name" value="23S rRNA (Uracil-5-)-methyltransferase RumA"/>
    <property type="match status" value="1"/>
</dbReference>
<evidence type="ECO:0000256" key="5">
    <source>
        <dbReference type="PROSITE-ProRule" id="PRU10015"/>
    </source>
</evidence>
<dbReference type="PROSITE" id="PS50926">
    <property type="entry name" value="TRAM"/>
    <property type="match status" value="1"/>
</dbReference>
<organism evidence="8 9">
    <name type="scientific">Secundilactobacillus oryzae JCM 18671</name>
    <dbReference type="NCBI Taxonomy" id="1291743"/>
    <lineage>
        <taxon>Bacteria</taxon>
        <taxon>Bacillati</taxon>
        <taxon>Bacillota</taxon>
        <taxon>Bacilli</taxon>
        <taxon>Lactobacillales</taxon>
        <taxon>Lactobacillaceae</taxon>
        <taxon>Secundilactobacillus</taxon>
    </lineage>
</organism>
<feature type="binding site" evidence="4">
    <location>
        <position position="307"/>
    </location>
    <ligand>
        <name>S-adenosyl-L-methionine</name>
        <dbReference type="ChEBI" id="CHEBI:59789"/>
    </ligand>
</feature>
<keyword evidence="3 4" id="KW-0949">S-adenosyl-L-methionine</keyword>
<dbReference type="NCBIfam" id="TIGR00479">
    <property type="entry name" value="rumA"/>
    <property type="match status" value="1"/>
</dbReference>
<reference evidence="8" key="1">
    <citation type="journal article" date="2014" name="Genome Announc.">
        <title>Draft Genome Sequence of Lactobacillus oryzae Strain SG293T.</title>
        <authorList>
            <person name="Tanizawa Y."/>
            <person name="Fujisawa T."/>
            <person name="Mochizuki T."/>
            <person name="Kaminuma E."/>
            <person name="Nakamura Y."/>
            <person name="Tohno M."/>
        </authorList>
    </citation>
    <scope>NUCLEOTIDE SEQUENCE [LARGE SCALE GENOMIC DNA]</scope>
    <source>
        <strain evidence="8">SG293</strain>
    </source>
</reference>
<feature type="region of interest" description="Disordered" evidence="6">
    <location>
        <begin position="1"/>
        <end position="21"/>
    </location>
</feature>
<dbReference type="OrthoDB" id="9804590at2"/>